<evidence type="ECO:0000313" key="3">
    <source>
        <dbReference type="Proteomes" id="UP000199341"/>
    </source>
</evidence>
<dbReference type="Proteomes" id="UP000199341">
    <property type="component" value="Unassembled WGS sequence"/>
</dbReference>
<evidence type="ECO:0000256" key="1">
    <source>
        <dbReference type="SAM" id="MobiDB-lite"/>
    </source>
</evidence>
<feature type="region of interest" description="Disordered" evidence="1">
    <location>
        <begin position="201"/>
        <end position="246"/>
    </location>
</feature>
<gene>
    <name evidence="2" type="ORF">SAMN05216259_10214</name>
</gene>
<proteinExistence type="predicted"/>
<keyword evidence="3" id="KW-1185">Reference proteome</keyword>
<evidence type="ECO:0000313" key="2">
    <source>
        <dbReference type="EMBL" id="SDM92284.1"/>
    </source>
</evidence>
<dbReference type="STRING" id="310781.SAMN05216259_10214"/>
<organism evidence="2 3">
    <name type="scientific">Actinacidiphila guanduensis</name>
    <dbReference type="NCBI Taxonomy" id="310781"/>
    <lineage>
        <taxon>Bacteria</taxon>
        <taxon>Bacillati</taxon>
        <taxon>Actinomycetota</taxon>
        <taxon>Actinomycetes</taxon>
        <taxon>Kitasatosporales</taxon>
        <taxon>Streptomycetaceae</taxon>
        <taxon>Actinacidiphila</taxon>
    </lineage>
</organism>
<dbReference type="EMBL" id="FNIE01000002">
    <property type="protein sequence ID" value="SDM92284.1"/>
    <property type="molecule type" value="Genomic_DNA"/>
</dbReference>
<reference evidence="2 3" key="1">
    <citation type="submission" date="2016-10" db="EMBL/GenBank/DDBJ databases">
        <authorList>
            <person name="de Groot N.N."/>
        </authorList>
    </citation>
    <scope>NUCLEOTIDE SEQUENCE [LARGE SCALE GENOMIC DNA]</scope>
    <source>
        <strain evidence="2 3">CGMCC 4.2022</strain>
    </source>
</reference>
<feature type="compositionally biased region" description="Low complexity" evidence="1">
    <location>
        <begin position="215"/>
        <end position="225"/>
    </location>
</feature>
<accession>A0A1G9X692</accession>
<sequence>MVARFVEEGGRTLVEVRGARPGEPVRVRLVGDRGGRGVLAQCPARAADEQGRALVPVPFEPTVRARVVVHGEHSGEVAPGNVPRWERERAARREEVKDALGGVLGGLRDLAGELLQRRGGPIGSGVELDDAVAEARRHGPGRVSVAQARLSDGRPVLTVSHQAPGGGPLVVAHVAVDTAGWSRARLELWPQTGSPEAEVWFLPEEGQEQPEEAGKAAAGQNASAADSRPAQGTSASAEGVSGDELR</sequence>
<protein>
    <submittedName>
        <fullName evidence="2">Uncharacterized protein</fullName>
    </submittedName>
</protein>
<name>A0A1G9X692_9ACTN</name>
<dbReference type="AlphaFoldDB" id="A0A1G9X692"/>